<feature type="non-terminal residue" evidence="2">
    <location>
        <position position="339"/>
    </location>
</feature>
<evidence type="ECO:0000313" key="3">
    <source>
        <dbReference type="Proteomes" id="UP000654075"/>
    </source>
</evidence>
<dbReference type="AlphaFoldDB" id="A0A813G888"/>
<dbReference type="EMBL" id="CAJNNV010027654">
    <property type="protein sequence ID" value="CAE8621147.1"/>
    <property type="molecule type" value="Genomic_DNA"/>
</dbReference>
<dbReference type="OrthoDB" id="47021at2759"/>
<dbReference type="InterPro" id="IPR024909">
    <property type="entry name" value="Cys-tRNA/MSH_ligase"/>
</dbReference>
<name>A0A813G888_POLGL</name>
<dbReference type="Proteomes" id="UP000654075">
    <property type="component" value="Unassembled WGS sequence"/>
</dbReference>
<protein>
    <submittedName>
        <fullName evidence="2">Uncharacterized protein</fullName>
    </submittedName>
</protein>
<dbReference type="InterPro" id="IPR009080">
    <property type="entry name" value="tRNAsynth_Ia_anticodon-bd"/>
</dbReference>
<sequence length="339" mass="37807">ELRNVGVELYDKEKEWRSRDGRKGKLFTAGPSECFLTDSEIQDRVYEREDARRSKDFALADSVRDELRSLGVELDDRHAQWQTSGGRLGSYSGVPVVPELRSSDSSGRETREIRKLVCERERHRASQDFQAADDVRRTLSSMGVELFDNERTWRTKSGVQGVIFTGGHEEDCHLTDAAIVTKVAMREDARVSKDYSQADAIREDLRRKGVELLDSQKTWVTTDGRSGTFGGPSSSSSHFQPPRQAAQQSRQGAVGSLAPKNQSVQRIVPSVVSHNSGQGTLSEASIAALVLGRESARDRHDWEAADAIRNDLRASGVDVWDKEKVWKANDGRQGPILRP</sequence>
<gene>
    <name evidence="2" type="ORF">PGLA1383_LOCUS38670</name>
</gene>
<proteinExistence type="predicted"/>
<dbReference type="PANTHER" id="PTHR10890">
    <property type="entry name" value="CYSTEINYL-TRNA SYNTHETASE"/>
    <property type="match status" value="1"/>
</dbReference>
<dbReference type="Gene3D" id="1.20.120.1910">
    <property type="entry name" value="Cysteine-tRNA ligase, C-terminal anti-codon recognition domain"/>
    <property type="match status" value="4"/>
</dbReference>
<dbReference type="SUPFAM" id="SSF47323">
    <property type="entry name" value="Anticodon-binding domain of a subclass of class I aminoacyl-tRNA synthetases"/>
    <property type="match status" value="4"/>
</dbReference>
<dbReference type="GO" id="GO:0004812">
    <property type="term" value="F:aminoacyl-tRNA ligase activity"/>
    <property type="evidence" value="ECO:0007669"/>
    <property type="project" value="InterPro"/>
</dbReference>
<feature type="compositionally biased region" description="Low complexity" evidence="1">
    <location>
        <begin position="231"/>
        <end position="251"/>
    </location>
</feature>
<organism evidence="2 3">
    <name type="scientific">Polarella glacialis</name>
    <name type="common">Dinoflagellate</name>
    <dbReference type="NCBI Taxonomy" id="89957"/>
    <lineage>
        <taxon>Eukaryota</taxon>
        <taxon>Sar</taxon>
        <taxon>Alveolata</taxon>
        <taxon>Dinophyceae</taxon>
        <taxon>Suessiales</taxon>
        <taxon>Suessiaceae</taxon>
        <taxon>Polarella</taxon>
    </lineage>
</organism>
<dbReference type="GO" id="GO:0005524">
    <property type="term" value="F:ATP binding"/>
    <property type="evidence" value="ECO:0007669"/>
    <property type="project" value="InterPro"/>
</dbReference>
<dbReference type="GO" id="GO:0006418">
    <property type="term" value="P:tRNA aminoacylation for protein translation"/>
    <property type="evidence" value="ECO:0007669"/>
    <property type="project" value="InterPro"/>
</dbReference>
<feature type="region of interest" description="Disordered" evidence="1">
    <location>
        <begin position="221"/>
        <end position="261"/>
    </location>
</feature>
<reference evidence="2" key="1">
    <citation type="submission" date="2021-02" db="EMBL/GenBank/DDBJ databases">
        <authorList>
            <person name="Dougan E. K."/>
            <person name="Rhodes N."/>
            <person name="Thang M."/>
            <person name="Chan C."/>
        </authorList>
    </citation>
    <scope>NUCLEOTIDE SEQUENCE</scope>
</reference>
<comment type="caution">
    <text evidence="2">The sequence shown here is derived from an EMBL/GenBank/DDBJ whole genome shotgun (WGS) entry which is preliminary data.</text>
</comment>
<accession>A0A813G888</accession>
<evidence type="ECO:0000256" key="1">
    <source>
        <dbReference type="SAM" id="MobiDB-lite"/>
    </source>
</evidence>
<keyword evidence="3" id="KW-1185">Reference proteome</keyword>
<evidence type="ECO:0000313" key="2">
    <source>
        <dbReference type="EMBL" id="CAE8621147.1"/>
    </source>
</evidence>
<dbReference type="OMA" id="GHEEDCH"/>